<dbReference type="EMBL" id="MCFJ01000007">
    <property type="protein sequence ID" value="ORY64238.1"/>
    <property type="molecule type" value="Genomic_DNA"/>
</dbReference>
<protein>
    <submittedName>
        <fullName evidence="1">Uncharacterized protein</fullName>
    </submittedName>
</protein>
<reference evidence="1 2" key="1">
    <citation type="submission" date="2016-07" db="EMBL/GenBank/DDBJ databases">
        <title>Pervasive Adenine N6-methylation of Active Genes in Fungi.</title>
        <authorList>
            <consortium name="DOE Joint Genome Institute"/>
            <person name="Mondo S.J."/>
            <person name="Dannebaum R.O."/>
            <person name="Kuo R.C."/>
            <person name="Labutti K."/>
            <person name="Haridas S."/>
            <person name="Kuo A."/>
            <person name="Salamov A."/>
            <person name="Ahrendt S.R."/>
            <person name="Lipzen A."/>
            <person name="Sullivan W."/>
            <person name="Andreopoulos W.B."/>
            <person name="Clum A."/>
            <person name="Lindquist E."/>
            <person name="Daum C."/>
            <person name="Ramamoorthy G.K."/>
            <person name="Gryganskyi A."/>
            <person name="Culley D."/>
            <person name="Magnuson J.K."/>
            <person name="James T.Y."/>
            <person name="O'Malley M.A."/>
            <person name="Stajich J.E."/>
            <person name="Spatafora J.W."/>
            <person name="Visel A."/>
            <person name="Grigoriev I.V."/>
        </authorList>
    </citation>
    <scope>NUCLEOTIDE SEQUENCE [LARGE SCALE GENOMIC DNA]</scope>
    <source>
        <strain evidence="1 2">CBS 129021</strain>
    </source>
</reference>
<evidence type="ECO:0000313" key="1">
    <source>
        <dbReference type="EMBL" id="ORY64238.1"/>
    </source>
</evidence>
<dbReference type="GeneID" id="63776516"/>
<dbReference type="RefSeq" id="XP_040715652.1">
    <property type="nucleotide sequence ID" value="XM_040860304.1"/>
</dbReference>
<dbReference type="AlphaFoldDB" id="A0A1Y2DY59"/>
<keyword evidence="2" id="KW-1185">Reference proteome</keyword>
<name>A0A1Y2DY59_9PEZI</name>
<dbReference type="Proteomes" id="UP000193689">
    <property type="component" value="Unassembled WGS sequence"/>
</dbReference>
<organism evidence="1 2">
    <name type="scientific">Pseudomassariella vexata</name>
    <dbReference type="NCBI Taxonomy" id="1141098"/>
    <lineage>
        <taxon>Eukaryota</taxon>
        <taxon>Fungi</taxon>
        <taxon>Dikarya</taxon>
        <taxon>Ascomycota</taxon>
        <taxon>Pezizomycotina</taxon>
        <taxon>Sordariomycetes</taxon>
        <taxon>Xylariomycetidae</taxon>
        <taxon>Amphisphaeriales</taxon>
        <taxon>Pseudomassariaceae</taxon>
        <taxon>Pseudomassariella</taxon>
    </lineage>
</organism>
<gene>
    <name evidence="1" type="ORF">BCR38DRAFT_434379</name>
</gene>
<evidence type="ECO:0000313" key="2">
    <source>
        <dbReference type="Proteomes" id="UP000193689"/>
    </source>
</evidence>
<comment type="caution">
    <text evidence="1">The sequence shown here is derived from an EMBL/GenBank/DDBJ whole genome shotgun (WGS) entry which is preliminary data.</text>
</comment>
<dbReference type="STRING" id="1141098.A0A1Y2DY59"/>
<dbReference type="OrthoDB" id="4843554at2759"/>
<sequence length="338" mass="35170">MGGKMSGLQFAWNGYANYFVAVAKLPSKTQRLMRRCERIAVDADVASSKAIKSGLLRYREVDFVYKYVERPDFSNYIQNIIKPFVWSHIKTKLYPTANSCTLQTRPLPSHHTEKPNLLLHQSATMQYKSFAVLFSLVAIGATQNTDNDIDIDELEATDFPVACQSACLEAVNLSTTCDAQNSDNDAAEKTCVCGANNAQSFLTSCAACTKANGINDGTSDLAEVMQACGWSYADVSASTASGAAATASAVLSTFTSNGNEIVATVTSGAGAIVSTITSDGSEILTTITSGVGGLVSTITSAAGDATSTDSTGAGPVATPCVAAGLMAAGILVGLPAFL</sequence>
<proteinExistence type="predicted"/>
<dbReference type="InParanoid" id="A0A1Y2DY59"/>
<accession>A0A1Y2DY59</accession>